<dbReference type="Proteomes" id="UP001564657">
    <property type="component" value="Unassembled WGS sequence"/>
</dbReference>
<proteinExistence type="predicted"/>
<dbReference type="EMBL" id="JBGEWD010000010">
    <property type="protein sequence ID" value="MEY8000826.1"/>
    <property type="molecule type" value="Genomic_DNA"/>
</dbReference>
<keyword evidence="3" id="KW-1185">Reference proteome</keyword>
<dbReference type="RefSeq" id="WP_369704716.1">
    <property type="nucleotide sequence ID" value="NZ_JBGEWD010000010.1"/>
</dbReference>
<reference evidence="2 3" key="1">
    <citation type="submission" date="2024-08" db="EMBL/GenBank/DDBJ databases">
        <title>Clostridium lapicellarii sp. nov., and Clostridium renhuaiense sp. nov., two species isolated from the mud in a fermentation cellar used for producing sauce-flavour Chinese liquors.</title>
        <authorList>
            <person name="Yang F."/>
            <person name="Wang H."/>
            <person name="Chen L.Q."/>
            <person name="Zhou N."/>
            <person name="Lu J.J."/>
            <person name="Pu X.X."/>
            <person name="Wan B."/>
            <person name="Wang L."/>
            <person name="Liu S.J."/>
        </authorList>
    </citation>
    <scope>NUCLEOTIDE SEQUENCE [LARGE SCALE GENOMIC DNA]</scope>
    <source>
        <strain evidence="2 3">MT-5</strain>
    </source>
</reference>
<dbReference type="SUPFAM" id="SSF50969">
    <property type="entry name" value="YVTN repeat-like/Quinoprotein amine dehydrogenase"/>
    <property type="match status" value="1"/>
</dbReference>
<evidence type="ECO:0000313" key="2">
    <source>
        <dbReference type="EMBL" id="MEY8000826.1"/>
    </source>
</evidence>
<feature type="region of interest" description="Disordered" evidence="1">
    <location>
        <begin position="227"/>
        <end position="263"/>
    </location>
</feature>
<comment type="caution">
    <text evidence="2">The sequence shown here is derived from an EMBL/GenBank/DDBJ whole genome shotgun (WGS) entry which is preliminary data.</text>
</comment>
<feature type="compositionally biased region" description="Gly residues" evidence="1">
    <location>
        <begin position="234"/>
        <end position="258"/>
    </location>
</feature>
<protein>
    <recommendedName>
        <fullName evidence="4">Lipoprotein</fullName>
    </recommendedName>
</protein>
<gene>
    <name evidence="2" type="ORF">AB8U03_11580</name>
</gene>
<dbReference type="InterPro" id="IPR011044">
    <property type="entry name" value="Quino_amine_DH_bsu"/>
</dbReference>
<evidence type="ECO:0000313" key="3">
    <source>
        <dbReference type="Proteomes" id="UP001564657"/>
    </source>
</evidence>
<evidence type="ECO:0008006" key="4">
    <source>
        <dbReference type="Google" id="ProtNLM"/>
    </source>
</evidence>
<name>A0ABV4BT09_9CLOT</name>
<accession>A0ABV4BT09</accession>
<dbReference type="PROSITE" id="PS51257">
    <property type="entry name" value="PROKAR_LIPOPROTEIN"/>
    <property type="match status" value="1"/>
</dbReference>
<organism evidence="2 3">
    <name type="scientific">Clostridium moutaii</name>
    <dbReference type="NCBI Taxonomy" id="3240932"/>
    <lineage>
        <taxon>Bacteria</taxon>
        <taxon>Bacillati</taxon>
        <taxon>Bacillota</taxon>
        <taxon>Clostridia</taxon>
        <taxon>Eubacteriales</taxon>
        <taxon>Clostridiaceae</taxon>
        <taxon>Clostridium</taxon>
    </lineage>
</organism>
<evidence type="ECO:0000256" key="1">
    <source>
        <dbReference type="SAM" id="MobiDB-lite"/>
    </source>
</evidence>
<sequence length="372" mass="41475">MKKKNLFKFILLIIFFCSIISGCNLSKKDDMESINESFDMKSATNTADTYMKYLMKNDMENAKKMYSKNLLKGSNKDENKNLQILGYNLTDSSEVGKSGILKMKVARADLSKPFATLDEYSIKIIKEGNDYKVDETNNVEDREAFVEKNQLKMRNQNNVSLSVITDIRSMPNYVFSKDDKANVDKTPVPKTNFGIINFSYDGDRLAVVTYSKDSYIGIIRINESMQVQSQDSGGQQGGGGGGSDGDGSSGGGQGGQQGGSKSIGKDITDLDILKNSKVEFLTFSPDEKFIAVQYTNDNIGHCIRVYKADSGDMISYKFEENFPLDKVDVVFSSFDAGILNFDIVSKINNKEALPQMIGKWELNLKNFKVVKM</sequence>